<dbReference type="AlphaFoldDB" id="A0A833RIH4"/>
<dbReference type="OrthoDB" id="5835829at2759"/>
<proteinExistence type="predicted"/>
<dbReference type="InterPro" id="IPR050481">
    <property type="entry name" value="UDP-glycosyltransf_plant"/>
</dbReference>
<evidence type="ECO:0000313" key="1">
    <source>
        <dbReference type="EMBL" id="KAF3340117.1"/>
    </source>
</evidence>
<accession>A0A833RIH4</accession>
<dbReference type="GO" id="GO:0035251">
    <property type="term" value="F:UDP-glucosyltransferase activity"/>
    <property type="evidence" value="ECO:0007669"/>
    <property type="project" value="InterPro"/>
</dbReference>
<comment type="caution">
    <text evidence="1">The sequence shown here is derived from an EMBL/GenBank/DDBJ whole genome shotgun (WGS) entry which is preliminary data.</text>
</comment>
<dbReference type="SUPFAM" id="SSF53756">
    <property type="entry name" value="UDP-Glycosyltransferase/glycogen phosphorylase"/>
    <property type="match status" value="1"/>
</dbReference>
<keyword evidence="1" id="KW-0808">Transferase</keyword>
<sequence length="199" mass="22040">MVKESVVLYSGMGVGHLVPMTELAMLFYRHGFSVTVVSADPPNKIGSAYDFIQQLSKQNQLISFHNIPAVIKSNPNQHPMTLMFEAIHANNTNLYNFISSLSITNTICALVVDVFCTDALDIARQLSIPAYVHFPCAASVLAIYIHLPFFHSTTDTSFNDMGCTSIDFPGVPPIPISDIPDTLQDRDTEIYQTRLESQI</sequence>
<evidence type="ECO:0000313" key="2">
    <source>
        <dbReference type="Proteomes" id="UP000623129"/>
    </source>
</evidence>
<dbReference type="Proteomes" id="UP000623129">
    <property type="component" value="Unassembled WGS sequence"/>
</dbReference>
<reference evidence="1" key="1">
    <citation type="submission" date="2020-01" db="EMBL/GenBank/DDBJ databases">
        <title>Genome sequence of Kobresia littledalei, the first chromosome-level genome in the family Cyperaceae.</title>
        <authorList>
            <person name="Qu G."/>
        </authorList>
    </citation>
    <scope>NUCLEOTIDE SEQUENCE</scope>
    <source>
        <strain evidence="1">C.B.Clarke</strain>
        <tissue evidence="1">Leaf</tissue>
    </source>
</reference>
<name>A0A833RIH4_9POAL</name>
<dbReference type="PANTHER" id="PTHR48048">
    <property type="entry name" value="GLYCOSYLTRANSFERASE"/>
    <property type="match status" value="1"/>
</dbReference>
<dbReference type="EMBL" id="SWLB01000003">
    <property type="protein sequence ID" value="KAF3340117.1"/>
    <property type="molecule type" value="Genomic_DNA"/>
</dbReference>
<keyword evidence="2" id="KW-1185">Reference proteome</keyword>
<organism evidence="1 2">
    <name type="scientific">Carex littledalei</name>
    <dbReference type="NCBI Taxonomy" id="544730"/>
    <lineage>
        <taxon>Eukaryota</taxon>
        <taxon>Viridiplantae</taxon>
        <taxon>Streptophyta</taxon>
        <taxon>Embryophyta</taxon>
        <taxon>Tracheophyta</taxon>
        <taxon>Spermatophyta</taxon>
        <taxon>Magnoliopsida</taxon>
        <taxon>Liliopsida</taxon>
        <taxon>Poales</taxon>
        <taxon>Cyperaceae</taxon>
        <taxon>Cyperoideae</taxon>
        <taxon>Cariceae</taxon>
        <taxon>Carex</taxon>
        <taxon>Carex subgen. Euthyceras</taxon>
    </lineage>
</organism>
<gene>
    <name evidence="1" type="ORF">FCM35_KLT15888</name>
</gene>
<dbReference type="Gene3D" id="3.40.50.2000">
    <property type="entry name" value="Glycogen Phosphorylase B"/>
    <property type="match status" value="1"/>
</dbReference>
<protein>
    <submittedName>
        <fullName evidence="1">Anthocyanidin 5,3-O-glucosyltransferase-like protein</fullName>
    </submittedName>
</protein>
<dbReference type="PANTHER" id="PTHR48048:SF89">
    <property type="entry name" value="GLYCOSYLTRANSFERASE"/>
    <property type="match status" value="1"/>
</dbReference>